<dbReference type="OrthoDB" id="3236755at2759"/>
<dbReference type="AlphaFoldDB" id="A0A074RJP6"/>
<sequence length="488" mass="54453">MIPPSAVDCLRWRDFVAALDGNVNTASGSTISDNFVTTEAAYIRKESVKLLSQSDNLTLSYDGGTTRGHESVYTVHATIPSTRDAHLLDGNEASGVSHTAEHLCSVLNKHLREIGPENFSCIVSDNAGNTRAARTLIEQEYPWIISLQDACHHQSNAAKDIGQLLYFQLCISKMKSISTHFHTSTFAARHLSALCVTHNVSENIVAVGNTRFVSHFYAARSVLNCLPLILQLISSEVLDLSLVIDHFTVELRQLCTILEPFPRSIKCLESSHSTPADVYLFWLAIIARLHELFKHNSTINGAGLPKEVMKEITGIVNGRHQEMFQNPVYLAGFFLDIHLTSDHDLRRLLPAYTLAGTYLVRLLGRLYNKNPNSSPFSHYSSWQDIQATFHRQLLSFTRGLGPFEKRSPSTQTNREYWENLISVPSADLLAVAGLLLASIVSNSMAEERTMSTITKLNSPDRSSQKVSTLIDMATIRQHYKREEARTIT</sequence>
<dbReference type="InterPro" id="IPR012337">
    <property type="entry name" value="RNaseH-like_sf"/>
</dbReference>
<dbReference type="EMBL" id="AZST01001648">
    <property type="protein sequence ID" value="KEP45595.1"/>
    <property type="molecule type" value="Genomic_DNA"/>
</dbReference>
<organism evidence="2 3">
    <name type="scientific">Rhizoctonia solani 123E</name>
    <dbReference type="NCBI Taxonomy" id="1423351"/>
    <lineage>
        <taxon>Eukaryota</taxon>
        <taxon>Fungi</taxon>
        <taxon>Dikarya</taxon>
        <taxon>Basidiomycota</taxon>
        <taxon>Agaricomycotina</taxon>
        <taxon>Agaricomycetes</taxon>
        <taxon>Cantharellales</taxon>
        <taxon>Ceratobasidiaceae</taxon>
        <taxon>Rhizoctonia</taxon>
    </lineage>
</organism>
<proteinExistence type="predicted"/>
<feature type="non-terminal residue" evidence="2">
    <location>
        <position position="488"/>
    </location>
</feature>
<evidence type="ECO:0000313" key="3">
    <source>
        <dbReference type="Proteomes" id="UP000027456"/>
    </source>
</evidence>
<comment type="caution">
    <text evidence="2">The sequence shown here is derived from an EMBL/GenBank/DDBJ whole genome shotgun (WGS) entry which is preliminary data.</text>
</comment>
<dbReference type="SUPFAM" id="SSF53098">
    <property type="entry name" value="Ribonuclease H-like"/>
    <property type="match status" value="1"/>
</dbReference>
<accession>A0A074RJP6</accession>
<dbReference type="STRING" id="1423351.A0A074RJP6"/>
<reference evidence="2 3" key="1">
    <citation type="submission" date="2013-12" db="EMBL/GenBank/DDBJ databases">
        <authorList>
            <person name="Cubeta M."/>
            <person name="Pakala S."/>
            <person name="Fedorova N."/>
            <person name="Thomas E."/>
            <person name="Dean R."/>
            <person name="Jabaji S."/>
            <person name="Neate S."/>
            <person name="Toda T."/>
            <person name="Tavantzis S."/>
            <person name="Vilgalys R."/>
            <person name="Bharathan N."/>
            <person name="Pakala S."/>
            <person name="Losada L.S."/>
            <person name="Zafar N."/>
            <person name="Nierman W."/>
        </authorList>
    </citation>
    <scope>NUCLEOTIDE SEQUENCE [LARGE SCALE GENOMIC DNA]</scope>
    <source>
        <strain evidence="2 3">123E</strain>
    </source>
</reference>
<dbReference type="InterPro" id="IPR007021">
    <property type="entry name" value="DUF659"/>
</dbReference>
<evidence type="ECO:0000313" key="2">
    <source>
        <dbReference type="EMBL" id="KEP45595.1"/>
    </source>
</evidence>
<protein>
    <submittedName>
        <fullName evidence="2">DUF659 family protein</fullName>
    </submittedName>
</protein>
<feature type="domain" description="DUF659" evidence="1">
    <location>
        <begin position="53"/>
        <end position="177"/>
    </location>
</feature>
<evidence type="ECO:0000259" key="1">
    <source>
        <dbReference type="Pfam" id="PF04937"/>
    </source>
</evidence>
<dbReference type="Pfam" id="PF04937">
    <property type="entry name" value="DUF659"/>
    <property type="match status" value="1"/>
</dbReference>
<dbReference type="HOGENOM" id="CLU_559708_0_0_1"/>
<dbReference type="Proteomes" id="UP000027456">
    <property type="component" value="Unassembled WGS sequence"/>
</dbReference>
<keyword evidence="3" id="KW-1185">Reference proteome</keyword>
<name>A0A074RJP6_9AGAM</name>
<gene>
    <name evidence="2" type="ORF">V565_257210</name>
</gene>